<evidence type="ECO:0000313" key="2">
    <source>
        <dbReference type="EMBL" id="RIB26896.1"/>
    </source>
</evidence>
<dbReference type="GO" id="GO:0005737">
    <property type="term" value="C:cytoplasm"/>
    <property type="evidence" value="ECO:0007669"/>
    <property type="project" value="TreeGrafter"/>
</dbReference>
<proteinExistence type="predicted"/>
<organism evidence="2 3">
    <name type="scientific">Gigaspora rosea</name>
    <dbReference type="NCBI Taxonomy" id="44941"/>
    <lineage>
        <taxon>Eukaryota</taxon>
        <taxon>Fungi</taxon>
        <taxon>Fungi incertae sedis</taxon>
        <taxon>Mucoromycota</taxon>
        <taxon>Glomeromycotina</taxon>
        <taxon>Glomeromycetes</taxon>
        <taxon>Diversisporales</taxon>
        <taxon>Gigasporaceae</taxon>
        <taxon>Gigaspora</taxon>
    </lineage>
</organism>
<name>A0A397W6E0_9GLOM</name>
<feature type="transmembrane region" description="Helical" evidence="1">
    <location>
        <begin position="31"/>
        <end position="52"/>
    </location>
</feature>
<dbReference type="STRING" id="44941.A0A397W6E0"/>
<reference evidence="2 3" key="1">
    <citation type="submission" date="2018-06" db="EMBL/GenBank/DDBJ databases">
        <title>Comparative genomics reveals the genomic features of Rhizophagus irregularis, R. cerebriforme, R. diaphanum and Gigaspora rosea, and their symbiotic lifestyle signature.</title>
        <authorList>
            <person name="Morin E."/>
            <person name="San Clemente H."/>
            <person name="Chen E.C.H."/>
            <person name="De La Providencia I."/>
            <person name="Hainaut M."/>
            <person name="Kuo A."/>
            <person name="Kohler A."/>
            <person name="Murat C."/>
            <person name="Tang N."/>
            <person name="Roy S."/>
            <person name="Loubradou J."/>
            <person name="Henrissat B."/>
            <person name="Grigoriev I.V."/>
            <person name="Corradi N."/>
            <person name="Roux C."/>
            <person name="Martin F.M."/>
        </authorList>
    </citation>
    <scope>NUCLEOTIDE SEQUENCE [LARGE SCALE GENOMIC DNA]</scope>
    <source>
        <strain evidence="2 3">DAOM 194757</strain>
    </source>
</reference>
<protein>
    <recommendedName>
        <fullName evidence="4">DUF218 domain-containing protein</fullName>
    </recommendedName>
</protein>
<dbReference type="PANTHER" id="PTHR28110:SF1">
    <property type="entry name" value="TRANSMEMBRANE PROTEIN"/>
    <property type="match status" value="1"/>
</dbReference>
<comment type="caution">
    <text evidence="2">The sequence shown here is derived from an EMBL/GenBank/DDBJ whole genome shotgun (WGS) entry which is preliminary data.</text>
</comment>
<keyword evidence="1" id="KW-0472">Membrane</keyword>
<evidence type="ECO:0000256" key="1">
    <source>
        <dbReference type="SAM" id="Phobius"/>
    </source>
</evidence>
<keyword evidence="3" id="KW-1185">Reference proteome</keyword>
<dbReference type="InterPro" id="IPR055323">
    <property type="entry name" value="C57A10.07/YOR238W"/>
</dbReference>
<keyword evidence="1" id="KW-0812">Transmembrane</keyword>
<dbReference type="Proteomes" id="UP000266673">
    <property type="component" value="Unassembled WGS sequence"/>
</dbReference>
<dbReference type="PANTHER" id="PTHR28110">
    <property type="entry name" value="TRANSMEMBRANE PROTEIN"/>
    <property type="match status" value="1"/>
</dbReference>
<gene>
    <name evidence="2" type="ORF">C2G38_1954184</name>
</gene>
<sequence length="317" mass="36706">MRFSRSYPHSALPLYKEFPKPTLTYRSSKQILIIGLAYIILILILINLFHFLPYHKSKYSSIKNLDYSFILPNPSHSDLQDLVIVAGHAIFLGNGLEKVEQDDNWILEDFQKGGHVRTFLNHIKKGIELAQQNTKALLVFSGGQTRPAAGPMSEAQSYYFNLFSAEENSHLIIDRMTTEEYARDSYENLLFSICRFREVTGYYPRNITVIGFEFKRKRFLDIHRAAIKFPLDRFTYIGIDSTGVKPNTAKIDNALEPFRHDIYACHDGILRNKKLARNPFRRRHPYYLSCPSLSDLISYCPQNPTSIFPNKLPWETS</sequence>
<keyword evidence="1" id="KW-1133">Transmembrane helix</keyword>
<evidence type="ECO:0008006" key="4">
    <source>
        <dbReference type="Google" id="ProtNLM"/>
    </source>
</evidence>
<accession>A0A397W6E0</accession>
<dbReference type="OrthoDB" id="4347at2759"/>
<dbReference type="AlphaFoldDB" id="A0A397W6E0"/>
<evidence type="ECO:0000313" key="3">
    <source>
        <dbReference type="Proteomes" id="UP000266673"/>
    </source>
</evidence>
<dbReference type="EMBL" id="QKWP01000118">
    <property type="protein sequence ID" value="RIB26896.1"/>
    <property type="molecule type" value="Genomic_DNA"/>
</dbReference>